<keyword evidence="2" id="KW-1185">Reference proteome</keyword>
<comment type="caution">
    <text evidence="1">The sequence shown here is derived from an EMBL/GenBank/DDBJ whole genome shotgun (WGS) entry which is preliminary data.</text>
</comment>
<accession>A0ABD6F262</accession>
<protein>
    <recommendedName>
        <fullName evidence="3">EF-hand domain-containing protein</fullName>
    </recommendedName>
</protein>
<dbReference type="PROSITE" id="PS00018">
    <property type="entry name" value="EF_HAND_1"/>
    <property type="match status" value="1"/>
</dbReference>
<evidence type="ECO:0000313" key="1">
    <source>
        <dbReference type="EMBL" id="MFH4983085.1"/>
    </source>
</evidence>
<reference evidence="1 2" key="1">
    <citation type="submission" date="2024-08" db="EMBL/GenBank/DDBJ databases">
        <title>Gnathostoma spinigerum genome.</title>
        <authorList>
            <person name="Gonzalez-Bertolin B."/>
            <person name="Monzon S."/>
            <person name="Zaballos A."/>
            <person name="Jimenez P."/>
            <person name="Dekumyoy P."/>
            <person name="Varona S."/>
            <person name="Cuesta I."/>
            <person name="Sumanam S."/>
            <person name="Adisakwattana P."/>
            <person name="Gasser R.B."/>
            <person name="Hernandez-Gonzalez A."/>
            <person name="Young N.D."/>
            <person name="Perteguer M.J."/>
        </authorList>
    </citation>
    <scope>NUCLEOTIDE SEQUENCE [LARGE SCALE GENOMIC DNA]</scope>
    <source>
        <strain evidence="1">AL3</strain>
        <tissue evidence="1">Liver</tissue>
    </source>
</reference>
<sequence>MAMITTMNTGDVGMREADEIDPFLRRKWQHAFANFFDLNKNGVVEWEDLCLLKTVIAKSRGEDSREFRKAETHLSRIWDKLVEATRVDRAENVKYHF</sequence>
<evidence type="ECO:0008006" key="3">
    <source>
        <dbReference type="Google" id="ProtNLM"/>
    </source>
</evidence>
<dbReference type="Proteomes" id="UP001608902">
    <property type="component" value="Unassembled WGS sequence"/>
</dbReference>
<gene>
    <name evidence="1" type="ORF">AB6A40_009794</name>
</gene>
<organism evidence="1 2">
    <name type="scientific">Gnathostoma spinigerum</name>
    <dbReference type="NCBI Taxonomy" id="75299"/>
    <lineage>
        <taxon>Eukaryota</taxon>
        <taxon>Metazoa</taxon>
        <taxon>Ecdysozoa</taxon>
        <taxon>Nematoda</taxon>
        <taxon>Chromadorea</taxon>
        <taxon>Rhabditida</taxon>
        <taxon>Spirurina</taxon>
        <taxon>Gnathostomatomorpha</taxon>
        <taxon>Gnathostomatoidea</taxon>
        <taxon>Gnathostomatidae</taxon>
        <taxon>Gnathostoma</taxon>
    </lineage>
</organism>
<proteinExistence type="predicted"/>
<dbReference type="Gene3D" id="1.10.238.10">
    <property type="entry name" value="EF-hand"/>
    <property type="match status" value="1"/>
</dbReference>
<dbReference type="AlphaFoldDB" id="A0ABD6F262"/>
<dbReference type="EMBL" id="JBGFUD010011053">
    <property type="protein sequence ID" value="MFH4983085.1"/>
    <property type="molecule type" value="Genomic_DNA"/>
</dbReference>
<dbReference type="InterPro" id="IPR018247">
    <property type="entry name" value="EF_Hand_1_Ca_BS"/>
</dbReference>
<name>A0ABD6F262_9BILA</name>
<evidence type="ECO:0000313" key="2">
    <source>
        <dbReference type="Proteomes" id="UP001608902"/>
    </source>
</evidence>